<evidence type="ECO:0000313" key="9">
    <source>
        <dbReference type="Proteomes" id="UP001516472"/>
    </source>
</evidence>
<dbReference type="Gene3D" id="1.10.510.10">
    <property type="entry name" value="Transferase(Phosphotransferase) domain 1"/>
    <property type="match status" value="1"/>
</dbReference>
<organism evidence="8 9">
    <name type="scientific">Corallococcus soli</name>
    <dbReference type="NCBI Taxonomy" id="2710757"/>
    <lineage>
        <taxon>Bacteria</taxon>
        <taxon>Pseudomonadati</taxon>
        <taxon>Myxococcota</taxon>
        <taxon>Myxococcia</taxon>
        <taxon>Myxococcales</taxon>
        <taxon>Cystobacterineae</taxon>
        <taxon>Myxococcaceae</taxon>
        <taxon>Corallococcus</taxon>
    </lineage>
</organism>
<proteinExistence type="predicted"/>
<evidence type="ECO:0000313" key="8">
    <source>
        <dbReference type="EMBL" id="MBE4746757.1"/>
    </source>
</evidence>
<dbReference type="EMBL" id="JAAIYO010000001">
    <property type="protein sequence ID" value="MBE4746757.1"/>
    <property type="molecule type" value="Genomic_DNA"/>
</dbReference>
<dbReference type="PROSITE" id="PS50011">
    <property type="entry name" value="PROTEIN_KINASE_DOM"/>
    <property type="match status" value="1"/>
</dbReference>
<keyword evidence="4 5" id="KW-0067">ATP-binding</keyword>
<dbReference type="PANTHER" id="PTHR43289">
    <property type="entry name" value="MITOGEN-ACTIVATED PROTEIN KINASE KINASE KINASE 20-RELATED"/>
    <property type="match status" value="1"/>
</dbReference>
<reference evidence="8 9" key="1">
    <citation type="submission" date="2020-02" db="EMBL/GenBank/DDBJ databases">
        <authorList>
            <person name="Babadi Z.K."/>
            <person name="Risdian C."/>
            <person name="Ebrahimipour G.H."/>
            <person name="Wink J."/>
        </authorList>
    </citation>
    <scope>NUCLEOTIDE SEQUENCE [LARGE SCALE GENOMIC DNA]</scope>
    <source>
        <strain evidence="8 9">ZKHCc1 1396</strain>
    </source>
</reference>
<dbReference type="SUPFAM" id="SSF56112">
    <property type="entry name" value="Protein kinase-like (PK-like)"/>
    <property type="match status" value="1"/>
</dbReference>
<dbReference type="GO" id="GO:0016301">
    <property type="term" value="F:kinase activity"/>
    <property type="evidence" value="ECO:0007669"/>
    <property type="project" value="UniProtKB-KW"/>
</dbReference>
<comment type="caution">
    <text evidence="8">The sequence shown here is derived from an EMBL/GenBank/DDBJ whole genome shotgun (WGS) entry which is preliminary data.</text>
</comment>
<keyword evidence="3 8" id="KW-0418">Kinase</keyword>
<feature type="region of interest" description="Disordered" evidence="6">
    <location>
        <begin position="387"/>
        <end position="454"/>
    </location>
</feature>
<dbReference type="InterPro" id="IPR017441">
    <property type="entry name" value="Protein_kinase_ATP_BS"/>
</dbReference>
<keyword evidence="1" id="KW-0808">Transferase</keyword>
<dbReference type="Pfam" id="PF00069">
    <property type="entry name" value="Pkinase"/>
    <property type="match status" value="1"/>
</dbReference>
<evidence type="ECO:0000256" key="4">
    <source>
        <dbReference type="ARBA" id="ARBA00022840"/>
    </source>
</evidence>
<dbReference type="RefSeq" id="WP_193346183.1">
    <property type="nucleotide sequence ID" value="NZ_JAAIYO010000001.1"/>
</dbReference>
<dbReference type="CDD" id="cd14014">
    <property type="entry name" value="STKc_PknB_like"/>
    <property type="match status" value="1"/>
</dbReference>
<dbReference type="Gene3D" id="3.30.200.20">
    <property type="entry name" value="Phosphorylase Kinase, domain 1"/>
    <property type="match status" value="1"/>
</dbReference>
<feature type="domain" description="Protein kinase" evidence="7">
    <location>
        <begin position="22"/>
        <end position="290"/>
    </location>
</feature>
<evidence type="ECO:0000256" key="2">
    <source>
        <dbReference type="ARBA" id="ARBA00022741"/>
    </source>
</evidence>
<protein>
    <submittedName>
        <fullName evidence="8">Protein kinase</fullName>
    </submittedName>
</protein>
<name>A0ABR9PFS3_9BACT</name>
<dbReference type="PROSITE" id="PS00107">
    <property type="entry name" value="PROTEIN_KINASE_ATP"/>
    <property type="match status" value="1"/>
</dbReference>
<feature type="binding site" evidence="5">
    <location>
        <position position="52"/>
    </location>
    <ligand>
        <name>ATP</name>
        <dbReference type="ChEBI" id="CHEBI:30616"/>
    </ligand>
</feature>
<gene>
    <name evidence="8" type="ORF">G4177_01040</name>
</gene>
<feature type="compositionally biased region" description="Low complexity" evidence="6">
    <location>
        <begin position="409"/>
        <end position="427"/>
    </location>
</feature>
<evidence type="ECO:0000256" key="3">
    <source>
        <dbReference type="ARBA" id="ARBA00022777"/>
    </source>
</evidence>
<dbReference type="PANTHER" id="PTHR43289:SF6">
    <property type="entry name" value="SERINE_THREONINE-PROTEIN KINASE NEKL-3"/>
    <property type="match status" value="1"/>
</dbReference>
<keyword evidence="9" id="KW-1185">Reference proteome</keyword>
<evidence type="ECO:0000256" key="5">
    <source>
        <dbReference type="PROSITE-ProRule" id="PRU10141"/>
    </source>
</evidence>
<accession>A0ABR9PFS3</accession>
<dbReference type="InterPro" id="IPR000719">
    <property type="entry name" value="Prot_kinase_dom"/>
</dbReference>
<evidence type="ECO:0000256" key="1">
    <source>
        <dbReference type="ARBA" id="ARBA00022679"/>
    </source>
</evidence>
<keyword evidence="2 5" id="KW-0547">Nucleotide-binding</keyword>
<evidence type="ECO:0000259" key="7">
    <source>
        <dbReference type="PROSITE" id="PS50011"/>
    </source>
</evidence>
<dbReference type="Proteomes" id="UP001516472">
    <property type="component" value="Unassembled WGS sequence"/>
</dbReference>
<evidence type="ECO:0000256" key="6">
    <source>
        <dbReference type="SAM" id="MobiDB-lite"/>
    </source>
</evidence>
<sequence>MAPERSQVFPAALQPGTEVGRWRVLGTLGVGGYGAVYRVEPLEGAGRSFALKLSLHPDPARALREMSLLLDRAWHPQVVRVHATGRWPDPIDGLPYFVMDLVEGVALHTWAETRNPTFRQLAMVGGSVAMTLDVLHARGVLHRDLKPEHILVREPGHVPVLIDFGAGDQAGATTLTTTTLPPGTLHLRSPEAIRFQQLHWRQPEVRYPCTEADDLYALGVCLYRAATGHYPYSPELTPDLLTVAITQRLPPSPRTINPQVPVPLATAILRLLEKEPERRPRTGVQAHAELVEGLLSDGAAFDARLFDELPGEAPGRIRRPEWPSQPYRTAETEPVALLPLMRPAGWFQPLGGTGLISLLLCLMLLVAGPGTWEVLSGAWTRHTTPGVLPNASAPSGHKLAGPPERLHSAPVAAPLTPGPPLATVAPVATPPEERSPVTSRPTVSAPVATPQKPSRPLKAVMASVCMGMACASNAPMVDRPTPPSEDCPAEALAAMKELYISGRLLDGALDPKGKWGNVTVREGRGSVYMWGKGKVREGDVVTGQFYVGSKRVYGRFTQLKQKRTGNIYPVCLEFWTQSWTKDGEVYIEDATGLPRLRGGDEDTAVVLNQVTVKSVIRYDEQ</sequence>
<dbReference type="InterPro" id="IPR011009">
    <property type="entry name" value="Kinase-like_dom_sf"/>
</dbReference>